<protein>
    <recommendedName>
        <fullName evidence="3">Porin domain-containing protein</fullName>
    </recommendedName>
</protein>
<evidence type="ECO:0008006" key="3">
    <source>
        <dbReference type="Google" id="ProtNLM"/>
    </source>
</evidence>
<evidence type="ECO:0000313" key="1">
    <source>
        <dbReference type="EMBL" id="ENV21843.1"/>
    </source>
</evidence>
<gene>
    <name evidence="1" type="ORF">F963_02236</name>
</gene>
<reference evidence="1 2" key="1">
    <citation type="submission" date="2013-02" db="EMBL/GenBank/DDBJ databases">
        <title>The Genome Sequence of Acinetobacter bereziniae NIPH 3.</title>
        <authorList>
            <consortium name="The Broad Institute Genome Sequencing Platform"/>
            <consortium name="The Broad Institute Genome Sequencing Center for Infectious Disease"/>
            <person name="Cerqueira G."/>
            <person name="Feldgarden M."/>
            <person name="Courvalin P."/>
            <person name="Perichon B."/>
            <person name="Grillot-Courvalin C."/>
            <person name="Clermont D."/>
            <person name="Rocha E."/>
            <person name="Yoon E.-J."/>
            <person name="Nemec A."/>
            <person name="Walker B."/>
            <person name="Young S.K."/>
            <person name="Zeng Q."/>
            <person name="Gargeya S."/>
            <person name="Fitzgerald M."/>
            <person name="Haas B."/>
            <person name="Abouelleil A."/>
            <person name="Alvarado L."/>
            <person name="Arachchi H.M."/>
            <person name="Berlin A.M."/>
            <person name="Chapman S.B."/>
            <person name="Dewar J."/>
            <person name="Goldberg J."/>
            <person name="Griggs A."/>
            <person name="Gujja S."/>
            <person name="Hansen M."/>
            <person name="Howarth C."/>
            <person name="Imamovic A."/>
            <person name="Larimer J."/>
            <person name="McCowan C."/>
            <person name="Murphy C."/>
            <person name="Neiman D."/>
            <person name="Pearson M."/>
            <person name="Priest M."/>
            <person name="Roberts A."/>
            <person name="Saif S."/>
            <person name="Shea T."/>
            <person name="Sisk P."/>
            <person name="Sykes S."/>
            <person name="Wortman J."/>
            <person name="Nusbaum C."/>
            <person name="Birren B."/>
        </authorList>
    </citation>
    <scope>NUCLEOTIDE SEQUENCE [LARGE SCALE GENOMIC DNA]</scope>
    <source>
        <strain evidence="1 2">NIPH 3</strain>
    </source>
</reference>
<dbReference type="AlphaFoldDB" id="N8YQH8"/>
<dbReference type="Proteomes" id="UP000013270">
    <property type="component" value="Unassembled WGS sequence"/>
</dbReference>
<dbReference type="PATRIC" id="fig|1217651.3.peg.2201"/>
<organism evidence="1 2">
    <name type="scientific">Acinetobacter bereziniae NIPH 3</name>
    <dbReference type="NCBI Taxonomy" id="1217651"/>
    <lineage>
        <taxon>Bacteria</taxon>
        <taxon>Pseudomonadati</taxon>
        <taxon>Pseudomonadota</taxon>
        <taxon>Gammaproteobacteria</taxon>
        <taxon>Moraxellales</taxon>
        <taxon>Moraxellaceae</taxon>
        <taxon>Acinetobacter</taxon>
    </lineage>
</organism>
<name>N8YQH8_ACIBZ</name>
<dbReference type="EMBL" id="APPK01000036">
    <property type="protein sequence ID" value="ENV21843.1"/>
    <property type="molecule type" value="Genomic_DNA"/>
</dbReference>
<proteinExistence type="predicted"/>
<comment type="caution">
    <text evidence="1">The sequence shown here is derived from an EMBL/GenBank/DDBJ whole genome shotgun (WGS) entry which is preliminary data.</text>
</comment>
<dbReference type="RefSeq" id="WP_004830744.1">
    <property type="nucleotide sequence ID" value="NZ_KB849468.1"/>
</dbReference>
<dbReference type="SUPFAM" id="SSF56935">
    <property type="entry name" value="Porins"/>
    <property type="match status" value="1"/>
</dbReference>
<dbReference type="HOGENOM" id="CLU_043009_0_1_6"/>
<sequence>MLKWKIYIFLGGALSTFSLDLFAENLRFGDAHSDFGEVTISGWLRANIMDKDYTDDREHNLKFDAAKLAIKYEAKNIFGALEYRCYQFNTLCDFSSLVDANLGYKLSEDNTITFGIQEIPFGPGRGWSTSWFGGMVINAGLEDVHNLGIRYSSNINSTTKFDGAFFTRDAGNYTGKSLDSAHYSANYVKPDQKNQPYVKEKNMLLARLIKEIPLSNQPDLNLKLGSSYWYSDIENKYDSQTGHRNAWSAFSKINYKNANVTLTLGRNKVTHLDSLGRDYAVVGSFDSSYNLANEASFYTFDVNYPMKDVLYGWSLTPYLTYSALQKQPREFERSNRNIFGIQADKGHFSVAAEYLLSKNDPFIGGNANSFAQGDDLGWRGLLNILLFYNF</sequence>
<accession>N8YQH8</accession>
<evidence type="ECO:0000313" key="2">
    <source>
        <dbReference type="Proteomes" id="UP000013270"/>
    </source>
</evidence>